<organism evidence="12 13">
    <name type="scientific">Toxocara canis</name>
    <name type="common">Canine roundworm</name>
    <dbReference type="NCBI Taxonomy" id="6265"/>
    <lineage>
        <taxon>Eukaryota</taxon>
        <taxon>Metazoa</taxon>
        <taxon>Ecdysozoa</taxon>
        <taxon>Nematoda</taxon>
        <taxon>Chromadorea</taxon>
        <taxon>Rhabditida</taxon>
        <taxon>Spirurina</taxon>
        <taxon>Ascaridomorpha</taxon>
        <taxon>Ascaridoidea</taxon>
        <taxon>Toxocaridae</taxon>
        <taxon>Toxocara</taxon>
    </lineage>
</organism>
<keyword evidence="3 9" id="KW-1133">Transmembrane helix</keyword>
<dbReference type="AlphaFoldDB" id="A0A183V4S5"/>
<dbReference type="PROSITE" id="PS00237">
    <property type="entry name" value="G_PROTEIN_RECEP_F1_1"/>
    <property type="match status" value="1"/>
</dbReference>
<dbReference type="GO" id="GO:0008188">
    <property type="term" value="F:neuropeptide receptor activity"/>
    <property type="evidence" value="ECO:0007669"/>
    <property type="project" value="TreeGrafter"/>
</dbReference>
<dbReference type="InterPro" id="IPR000276">
    <property type="entry name" value="GPCR_Rhodpsn"/>
</dbReference>
<feature type="domain" description="G-protein coupled receptors family 1 profile" evidence="10">
    <location>
        <begin position="33"/>
        <end position="296"/>
    </location>
</feature>
<comment type="similarity">
    <text evidence="8">Belongs to the G-protein coupled receptor 1 family.</text>
</comment>
<dbReference type="InterPro" id="IPR017452">
    <property type="entry name" value="GPCR_Rhodpsn_7TM"/>
</dbReference>
<evidence type="ECO:0000256" key="1">
    <source>
        <dbReference type="ARBA" id="ARBA00004141"/>
    </source>
</evidence>
<sequence>MIFNLHTEVYFQTSIVAPTVVVYVLILILGLFGNICTCTVIARNSSMHNPTNYYLFSLAISDLLILVMGLPMELHDVLDSAYPYKFGVLVCKLRAFVVEFTSYASILTISAFTIERWVAICFPLKLRVCLSLDRVFKVIGIAWAIAFAAALPMAFIVKVNRIALPVADDSEQSWTRLVSNDGATIMNTDFCAMDIERPRAQKLLIYFAFTAFFLMPERISVSVVVSFFLCWLPFHLQRLLSISLAESGGDVNPALQTLFTSVFYISGFILFSSIIDNVNIIGCCYYSNSACNPIIYNILSEKYRRAFLKTIFG</sequence>
<evidence type="ECO:0000313" key="11">
    <source>
        <dbReference type="EMBL" id="VDM47066.1"/>
    </source>
</evidence>
<gene>
    <name evidence="11" type="ORF">TCNE_LOCUS15745</name>
</gene>
<dbReference type="PROSITE" id="PS50262">
    <property type="entry name" value="G_PROTEIN_RECEP_F1_2"/>
    <property type="match status" value="1"/>
</dbReference>
<keyword evidence="12" id="KW-1185">Reference proteome</keyword>
<evidence type="ECO:0000256" key="5">
    <source>
        <dbReference type="ARBA" id="ARBA00023136"/>
    </source>
</evidence>
<keyword evidence="2 8" id="KW-0812">Transmembrane</keyword>
<dbReference type="WBParaSite" id="TCNE_0001574601-mRNA-1">
    <property type="protein sequence ID" value="TCNE_0001574601-mRNA-1"/>
    <property type="gene ID" value="TCNE_0001574601"/>
</dbReference>
<dbReference type="SUPFAM" id="SSF81321">
    <property type="entry name" value="Family A G protein-coupled receptor-like"/>
    <property type="match status" value="1"/>
</dbReference>
<protein>
    <submittedName>
        <fullName evidence="13">G_PROTEIN_RECEP_F1_2 domain-containing protein</fullName>
    </submittedName>
</protein>
<evidence type="ECO:0000313" key="12">
    <source>
        <dbReference type="Proteomes" id="UP000050794"/>
    </source>
</evidence>
<dbReference type="Pfam" id="PF00001">
    <property type="entry name" value="7tm_1"/>
    <property type="match status" value="1"/>
</dbReference>
<dbReference type="Proteomes" id="UP000050794">
    <property type="component" value="Unassembled WGS sequence"/>
</dbReference>
<dbReference type="EMBL" id="UYWY01023069">
    <property type="protein sequence ID" value="VDM47066.1"/>
    <property type="molecule type" value="Genomic_DNA"/>
</dbReference>
<evidence type="ECO:0000256" key="8">
    <source>
        <dbReference type="RuleBase" id="RU000688"/>
    </source>
</evidence>
<evidence type="ECO:0000256" key="9">
    <source>
        <dbReference type="SAM" id="Phobius"/>
    </source>
</evidence>
<dbReference type="PANTHER" id="PTHR24243:SF208">
    <property type="entry name" value="PYROKININ-1 RECEPTOR"/>
    <property type="match status" value="1"/>
</dbReference>
<feature type="transmembrane region" description="Helical" evidence="9">
    <location>
        <begin position="254"/>
        <end position="271"/>
    </location>
</feature>
<feature type="transmembrane region" description="Helical" evidence="9">
    <location>
        <begin position="203"/>
        <end position="234"/>
    </location>
</feature>
<evidence type="ECO:0000256" key="6">
    <source>
        <dbReference type="ARBA" id="ARBA00023170"/>
    </source>
</evidence>
<accession>A0A183V4S5</accession>
<keyword evidence="7 8" id="KW-0807">Transducer</keyword>
<feature type="transmembrane region" description="Helical" evidence="9">
    <location>
        <begin position="20"/>
        <end position="41"/>
    </location>
</feature>
<feature type="transmembrane region" description="Helical" evidence="9">
    <location>
        <begin position="53"/>
        <end position="72"/>
    </location>
</feature>
<dbReference type="PRINTS" id="PR00237">
    <property type="entry name" value="GPCRRHODOPSN"/>
</dbReference>
<dbReference type="Gene3D" id="1.20.1070.10">
    <property type="entry name" value="Rhodopsin 7-helix transmembrane proteins"/>
    <property type="match status" value="2"/>
</dbReference>
<keyword evidence="4 8" id="KW-0297">G-protein coupled receptor</keyword>
<proteinExistence type="inferred from homology"/>
<reference evidence="13" key="1">
    <citation type="submission" date="2016-06" db="UniProtKB">
        <authorList>
            <consortium name="WormBaseParasite"/>
        </authorList>
    </citation>
    <scope>IDENTIFICATION</scope>
</reference>
<dbReference type="GO" id="GO:0005886">
    <property type="term" value="C:plasma membrane"/>
    <property type="evidence" value="ECO:0007669"/>
    <property type="project" value="TreeGrafter"/>
</dbReference>
<dbReference type="PANTHER" id="PTHR24243">
    <property type="entry name" value="G-PROTEIN COUPLED RECEPTOR"/>
    <property type="match status" value="1"/>
</dbReference>
<comment type="subcellular location">
    <subcellularLocation>
        <location evidence="1">Membrane</location>
        <topology evidence="1">Multi-pass membrane protein</topology>
    </subcellularLocation>
</comment>
<keyword evidence="5 9" id="KW-0472">Membrane</keyword>
<dbReference type="PRINTS" id="PR01157">
    <property type="entry name" value="P2YPURNOCPTR"/>
</dbReference>
<evidence type="ECO:0000256" key="4">
    <source>
        <dbReference type="ARBA" id="ARBA00023040"/>
    </source>
</evidence>
<evidence type="ECO:0000259" key="10">
    <source>
        <dbReference type="PROSITE" id="PS50262"/>
    </source>
</evidence>
<evidence type="ECO:0000256" key="7">
    <source>
        <dbReference type="ARBA" id="ARBA00023224"/>
    </source>
</evidence>
<evidence type="ECO:0000313" key="13">
    <source>
        <dbReference type="WBParaSite" id="TCNE_0001574601-mRNA-1"/>
    </source>
</evidence>
<name>A0A183V4S5_TOXCA</name>
<evidence type="ECO:0000256" key="2">
    <source>
        <dbReference type="ARBA" id="ARBA00022692"/>
    </source>
</evidence>
<keyword evidence="6 8" id="KW-0675">Receptor</keyword>
<feature type="transmembrane region" description="Helical" evidence="9">
    <location>
        <begin position="135"/>
        <end position="157"/>
    </location>
</feature>
<evidence type="ECO:0000256" key="3">
    <source>
        <dbReference type="ARBA" id="ARBA00022989"/>
    </source>
</evidence>
<reference evidence="11 12" key="2">
    <citation type="submission" date="2018-11" db="EMBL/GenBank/DDBJ databases">
        <authorList>
            <consortium name="Pathogen Informatics"/>
        </authorList>
    </citation>
    <scope>NUCLEOTIDE SEQUENCE [LARGE SCALE GENOMIC DNA]</scope>
</reference>